<accession>A0A356LK43</accession>
<organism evidence="3 4">
    <name type="scientific">Advenella kashmirensis</name>
    <dbReference type="NCBI Taxonomy" id="310575"/>
    <lineage>
        <taxon>Bacteria</taxon>
        <taxon>Pseudomonadati</taxon>
        <taxon>Pseudomonadota</taxon>
        <taxon>Betaproteobacteria</taxon>
        <taxon>Burkholderiales</taxon>
        <taxon>Alcaligenaceae</taxon>
    </lineage>
</organism>
<dbReference type="PANTHER" id="PTHR43459:SF1">
    <property type="entry name" value="EG:BACN32G11.4 PROTEIN"/>
    <property type="match status" value="1"/>
</dbReference>
<dbReference type="GO" id="GO:0016853">
    <property type="term" value="F:isomerase activity"/>
    <property type="evidence" value="ECO:0007669"/>
    <property type="project" value="UniProtKB-KW"/>
</dbReference>
<dbReference type="CDD" id="cd06558">
    <property type="entry name" value="crotonase-like"/>
    <property type="match status" value="1"/>
</dbReference>
<sequence>MEKKDYETILFEYRDSVGYITLNRPDKLNSFTGQMHSELRDVLDFLESRADLRGVILTGAGRGFCAGQDLGERQPLEPGQFRDLGEALEKNYKPLILRMRALPAPIVCFVNGVAAGAGMSLALACDLVFAVKSAKFIQAFAKISLVPDAGSTHFLPRLIGTQRAMGAAMLAEPISGEQAEQWGMIWKCIADDQLQSQMQTVHTQLTTGATRALAATKHALYASADNSLPEQLELEIELQREMGMSEDYREGSKAFREKRKPLFQGR</sequence>
<feature type="region of interest" description="Disordered" evidence="2">
    <location>
        <begin position="247"/>
        <end position="266"/>
    </location>
</feature>
<protein>
    <submittedName>
        <fullName evidence="3">2-(1,2-epoxy-1,2-dihydrophenyl)acetyl-CoA isomerase</fullName>
    </submittedName>
</protein>
<feature type="compositionally biased region" description="Basic residues" evidence="2">
    <location>
        <begin position="256"/>
        <end position="266"/>
    </location>
</feature>
<dbReference type="InterPro" id="IPR014748">
    <property type="entry name" value="Enoyl-CoA_hydra_C"/>
</dbReference>
<evidence type="ECO:0000256" key="2">
    <source>
        <dbReference type="SAM" id="MobiDB-lite"/>
    </source>
</evidence>
<comment type="caution">
    <text evidence="3">The sequence shown here is derived from an EMBL/GenBank/DDBJ whole genome shotgun (WGS) entry which is preliminary data.</text>
</comment>
<evidence type="ECO:0000256" key="1">
    <source>
        <dbReference type="ARBA" id="ARBA00005254"/>
    </source>
</evidence>
<dbReference type="EMBL" id="DOEK01000035">
    <property type="protein sequence ID" value="HBP31088.1"/>
    <property type="molecule type" value="Genomic_DNA"/>
</dbReference>
<keyword evidence="3" id="KW-0413">Isomerase</keyword>
<dbReference type="Pfam" id="PF00378">
    <property type="entry name" value="ECH_1"/>
    <property type="match status" value="1"/>
</dbReference>
<dbReference type="Gene3D" id="1.10.12.10">
    <property type="entry name" value="Lyase 2-enoyl-coa Hydratase, Chain A, domain 2"/>
    <property type="match status" value="1"/>
</dbReference>
<evidence type="ECO:0000313" key="4">
    <source>
        <dbReference type="Proteomes" id="UP000264036"/>
    </source>
</evidence>
<name>A0A356LK43_9BURK</name>
<dbReference type="SUPFAM" id="SSF52096">
    <property type="entry name" value="ClpP/crotonase"/>
    <property type="match status" value="1"/>
</dbReference>
<comment type="similarity">
    <text evidence="1">Belongs to the enoyl-CoA hydratase/isomerase family.</text>
</comment>
<proteinExistence type="inferred from homology"/>
<gene>
    <name evidence="3" type="ORF">DD666_16965</name>
</gene>
<dbReference type="InterPro" id="IPR001753">
    <property type="entry name" value="Enoyl-CoA_hydra/iso"/>
</dbReference>
<dbReference type="Proteomes" id="UP000264036">
    <property type="component" value="Unassembled WGS sequence"/>
</dbReference>
<dbReference type="AlphaFoldDB" id="A0A356LK43"/>
<reference evidence="3 4" key="1">
    <citation type="journal article" date="2018" name="Nat. Biotechnol.">
        <title>A standardized bacterial taxonomy based on genome phylogeny substantially revises the tree of life.</title>
        <authorList>
            <person name="Parks D.H."/>
            <person name="Chuvochina M."/>
            <person name="Waite D.W."/>
            <person name="Rinke C."/>
            <person name="Skarshewski A."/>
            <person name="Chaumeil P.A."/>
            <person name="Hugenholtz P."/>
        </authorList>
    </citation>
    <scope>NUCLEOTIDE SEQUENCE [LARGE SCALE GENOMIC DNA]</scope>
    <source>
        <strain evidence="3">UBA10707</strain>
    </source>
</reference>
<dbReference type="Gene3D" id="3.90.226.10">
    <property type="entry name" value="2-enoyl-CoA Hydratase, Chain A, domain 1"/>
    <property type="match status" value="1"/>
</dbReference>
<dbReference type="InterPro" id="IPR029045">
    <property type="entry name" value="ClpP/crotonase-like_dom_sf"/>
</dbReference>
<evidence type="ECO:0000313" key="3">
    <source>
        <dbReference type="EMBL" id="HBP31088.1"/>
    </source>
</evidence>
<dbReference type="PANTHER" id="PTHR43459">
    <property type="entry name" value="ENOYL-COA HYDRATASE"/>
    <property type="match status" value="1"/>
</dbReference>